<evidence type="ECO:0000313" key="1">
    <source>
        <dbReference type="EMBL" id="ETO21498.1"/>
    </source>
</evidence>
<proteinExistence type="predicted"/>
<dbReference type="EMBL" id="ASPP01011567">
    <property type="protein sequence ID" value="ETO21498.1"/>
    <property type="molecule type" value="Genomic_DNA"/>
</dbReference>
<name>X6N6E7_RETFI</name>
<gene>
    <name evidence="1" type="ORF">RFI_15704</name>
</gene>
<accession>X6N6E7</accession>
<dbReference type="Proteomes" id="UP000023152">
    <property type="component" value="Unassembled WGS sequence"/>
</dbReference>
<dbReference type="AlphaFoldDB" id="X6N6E7"/>
<sequence>MQTKLETLKLRSHSKIIIAACYINAEILRRSIHFLLQIHFVLCKCFFFDARKVQRVCWITFKYFSDIVNRINNYFLFETDYKKQNNSPKIKNEHLLFKKPEKFHCFSSVLFKNEIWIVVKRTIKAQKQLLKTKQEEKKVQLLSKKEKIKPGLIPGHQFISLKKTKDKKKPFKSYMRGIKCEQ</sequence>
<keyword evidence="2" id="KW-1185">Reference proteome</keyword>
<comment type="caution">
    <text evidence="1">The sequence shown here is derived from an EMBL/GenBank/DDBJ whole genome shotgun (WGS) entry which is preliminary data.</text>
</comment>
<evidence type="ECO:0000313" key="2">
    <source>
        <dbReference type="Proteomes" id="UP000023152"/>
    </source>
</evidence>
<protein>
    <submittedName>
        <fullName evidence="1">Uncharacterized protein</fullName>
    </submittedName>
</protein>
<organism evidence="1 2">
    <name type="scientific">Reticulomyxa filosa</name>
    <dbReference type="NCBI Taxonomy" id="46433"/>
    <lineage>
        <taxon>Eukaryota</taxon>
        <taxon>Sar</taxon>
        <taxon>Rhizaria</taxon>
        <taxon>Retaria</taxon>
        <taxon>Foraminifera</taxon>
        <taxon>Monothalamids</taxon>
        <taxon>Reticulomyxidae</taxon>
        <taxon>Reticulomyxa</taxon>
    </lineage>
</organism>
<reference evidence="1 2" key="1">
    <citation type="journal article" date="2013" name="Curr. Biol.">
        <title>The Genome of the Foraminiferan Reticulomyxa filosa.</title>
        <authorList>
            <person name="Glockner G."/>
            <person name="Hulsmann N."/>
            <person name="Schleicher M."/>
            <person name="Noegel A.A."/>
            <person name="Eichinger L."/>
            <person name="Gallinger C."/>
            <person name="Pawlowski J."/>
            <person name="Sierra R."/>
            <person name="Euteneuer U."/>
            <person name="Pillet L."/>
            <person name="Moustafa A."/>
            <person name="Platzer M."/>
            <person name="Groth M."/>
            <person name="Szafranski K."/>
            <person name="Schliwa M."/>
        </authorList>
    </citation>
    <scope>NUCLEOTIDE SEQUENCE [LARGE SCALE GENOMIC DNA]</scope>
</reference>